<dbReference type="AlphaFoldDB" id="A0AAV7QHJ2"/>
<accession>A0AAV7QHJ2</accession>
<evidence type="ECO:0000313" key="1">
    <source>
        <dbReference type="EMBL" id="KAJ1140046.1"/>
    </source>
</evidence>
<dbReference type="Proteomes" id="UP001066276">
    <property type="component" value="Chromosome 6"/>
</dbReference>
<keyword evidence="2" id="KW-1185">Reference proteome</keyword>
<evidence type="ECO:0000313" key="2">
    <source>
        <dbReference type="Proteomes" id="UP001066276"/>
    </source>
</evidence>
<sequence length="158" mass="17825">MLAEGSDLLSQSVELASRYALENAFCEENVQAKLEIGLVVLTLDRVFSHPRRPRRVLVATLRTAFARSSQVFPLVSTLLHIPQHATPRALHFSTAQRFLTRQLLSLRLRKRWVSGDPHANFPSHTTSYANMNTPACRTSQLQTVVHCPTPTILDNHLF</sequence>
<proteinExistence type="predicted"/>
<comment type="caution">
    <text evidence="1">The sequence shown here is derived from an EMBL/GenBank/DDBJ whole genome shotgun (WGS) entry which is preliminary data.</text>
</comment>
<reference evidence="1" key="1">
    <citation type="journal article" date="2022" name="bioRxiv">
        <title>Sequencing and chromosome-scale assembly of the giantPleurodeles waltlgenome.</title>
        <authorList>
            <person name="Brown T."/>
            <person name="Elewa A."/>
            <person name="Iarovenko S."/>
            <person name="Subramanian E."/>
            <person name="Araus A.J."/>
            <person name="Petzold A."/>
            <person name="Susuki M."/>
            <person name="Suzuki K.-i.T."/>
            <person name="Hayashi T."/>
            <person name="Toyoda A."/>
            <person name="Oliveira C."/>
            <person name="Osipova E."/>
            <person name="Leigh N.D."/>
            <person name="Simon A."/>
            <person name="Yun M.H."/>
        </authorList>
    </citation>
    <scope>NUCLEOTIDE SEQUENCE</scope>
    <source>
        <strain evidence="1">20211129_DDA</strain>
        <tissue evidence="1">Liver</tissue>
    </source>
</reference>
<gene>
    <name evidence="1" type="ORF">NDU88_006407</name>
</gene>
<organism evidence="1 2">
    <name type="scientific">Pleurodeles waltl</name>
    <name type="common">Iberian ribbed newt</name>
    <dbReference type="NCBI Taxonomy" id="8319"/>
    <lineage>
        <taxon>Eukaryota</taxon>
        <taxon>Metazoa</taxon>
        <taxon>Chordata</taxon>
        <taxon>Craniata</taxon>
        <taxon>Vertebrata</taxon>
        <taxon>Euteleostomi</taxon>
        <taxon>Amphibia</taxon>
        <taxon>Batrachia</taxon>
        <taxon>Caudata</taxon>
        <taxon>Salamandroidea</taxon>
        <taxon>Salamandridae</taxon>
        <taxon>Pleurodelinae</taxon>
        <taxon>Pleurodeles</taxon>
    </lineage>
</organism>
<dbReference type="EMBL" id="JANPWB010000010">
    <property type="protein sequence ID" value="KAJ1140046.1"/>
    <property type="molecule type" value="Genomic_DNA"/>
</dbReference>
<name>A0AAV7QHJ2_PLEWA</name>
<protein>
    <submittedName>
        <fullName evidence="1">Uncharacterized protein</fullName>
    </submittedName>
</protein>